<evidence type="ECO:0000313" key="9">
    <source>
        <dbReference type="EMBL" id="GFH55914.1"/>
    </source>
</evidence>
<proteinExistence type="inferred from homology"/>
<dbReference type="GO" id="GO:0007165">
    <property type="term" value="P:signal transduction"/>
    <property type="evidence" value="ECO:0007669"/>
    <property type="project" value="TreeGrafter"/>
</dbReference>
<sequence>MASSSTSTATTASTSEFKQHTELDPYTQADTYPYTSRDMQKVIQVAEEAAFKVTKLMMETSGNIAVSKTKMNAADLVTESDIECQRIIKETISHHFPMDNFLGEEDLDAGSTASINGLSSALSNAVQDDDDNAKDKLLWIVDPIDGTTNFQAGLPMFCVSIGIVAIDEHNEPVVVGGVIYNCVLNEMVSAVKGRGCYINGEKMKPRAASSDLKQALINVGFPVSSEGTLRASSRAVAALATKVRGVRMIASASQVMSWVAQGKLNSYVSWDLNSWDIAAGMVIVEEAGGFISNFEGVKATITDRDLIVTCKQDDDGDNAPLSKQILDILTENECLKY</sequence>
<evidence type="ECO:0000256" key="2">
    <source>
        <dbReference type="ARBA" id="ARBA00001946"/>
    </source>
</evidence>
<keyword evidence="4 6" id="KW-0479">Metal-binding</keyword>
<keyword evidence="5 6" id="KW-0460">Magnesium</keyword>
<organism evidence="9 10">
    <name type="scientific">Chaetoceros tenuissimus</name>
    <dbReference type="NCBI Taxonomy" id="426638"/>
    <lineage>
        <taxon>Eukaryota</taxon>
        <taxon>Sar</taxon>
        <taxon>Stramenopiles</taxon>
        <taxon>Ochrophyta</taxon>
        <taxon>Bacillariophyta</taxon>
        <taxon>Coscinodiscophyceae</taxon>
        <taxon>Chaetocerotophycidae</taxon>
        <taxon>Chaetocerotales</taxon>
        <taxon>Chaetocerotaceae</taxon>
        <taxon>Chaetoceros</taxon>
    </lineage>
</organism>
<evidence type="ECO:0000256" key="8">
    <source>
        <dbReference type="SAM" id="MobiDB-lite"/>
    </source>
</evidence>
<dbReference type="EC" id="3.1.3.25" evidence="7"/>
<dbReference type="InterPro" id="IPR020550">
    <property type="entry name" value="Inositol_monophosphatase_CS"/>
</dbReference>
<evidence type="ECO:0000256" key="4">
    <source>
        <dbReference type="ARBA" id="ARBA00022723"/>
    </source>
</evidence>
<evidence type="ECO:0000313" key="10">
    <source>
        <dbReference type="Proteomes" id="UP001054902"/>
    </source>
</evidence>
<gene>
    <name evidence="9" type="ORF">CTEN210_12390</name>
</gene>
<evidence type="ECO:0000256" key="6">
    <source>
        <dbReference type="PIRSR" id="PIRSR600760-2"/>
    </source>
</evidence>
<dbReference type="Proteomes" id="UP001054902">
    <property type="component" value="Unassembled WGS sequence"/>
</dbReference>
<comment type="catalytic activity">
    <reaction evidence="1 7">
        <text>a myo-inositol phosphate + H2O = myo-inositol + phosphate</text>
        <dbReference type="Rhea" id="RHEA:24056"/>
        <dbReference type="ChEBI" id="CHEBI:15377"/>
        <dbReference type="ChEBI" id="CHEBI:17268"/>
        <dbReference type="ChEBI" id="CHEBI:43474"/>
        <dbReference type="ChEBI" id="CHEBI:84139"/>
        <dbReference type="EC" id="3.1.3.25"/>
    </reaction>
</comment>
<keyword evidence="7" id="KW-0378">Hydrolase</keyword>
<dbReference type="Gene3D" id="3.40.190.80">
    <property type="match status" value="1"/>
</dbReference>
<dbReference type="PANTHER" id="PTHR20854:SF4">
    <property type="entry name" value="INOSITOL-1-MONOPHOSPHATASE-RELATED"/>
    <property type="match status" value="1"/>
</dbReference>
<comment type="cofactor">
    <cofactor evidence="2 6 7">
        <name>Mg(2+)</name>
        <dbReference type="ChEBI" id="CHEBI:18420"/>
    </cofactor>
</comment>
<dbReference type="GO" id="GO:0006020">
    <property type="term" value="P:inositol metabolic process"/>
    <property type="evidence" value="ECO:0007669"/>
    <property type="project" value="TreeGrafter"/>
</dbReference>
<dbReference type="Gene3D" id="3.30.540.10">
    <property type="entry name" value="Fructose-1,6-Bisphosphatase, subunit A, domain 1"/>
    <property type="match status" value="1"/>
</dbReference>
<dbReference type="GO" id="GO:0046872">
    <property type="term" value="F:metal ion binding"/>
    <property type="evidence" value="ECO:0007669"/>
    <property type="project" value="UniProtKB-KW"/>
</dbReference>
<name>A0AAD3D1D6_9STRA</name>
<dbReference type="PANTHER" id="PTHR20854">
    <property type="entry name" value="INOSITOL MONOPHOSPHATASE"/>
    <property type="match status" value="1"/>
</dbReference>
<accession>A0AAD3D1D6</accession>
<evidence type="ECO:0000256" key="7">
    <source>
        <dbReference type="RuleBase" id="RU364068"/>
    </source>
</evidence>
<protein>
    <recommendedName>
        <fullName evidence="7">Inositol-1-monophosphatase</fullName>
        <ecNumber evidence="7">3.1.3.25</ecNumber>
    </recommendedName>
</protein>
<dbReference type="PROSITE" id="PS00630">
    <property type="entry name" value="IMP_2"/>
    <property type="match status" value="1"/>
</dbReference>
<dbReference type="PRINTS" id="PR00377">
    <property type="entry name" value="IMPHPHTASES"/>
</dbReference>
<keyword evidence="10" id="KW-1185">Reference proteome</keyword>
<dbReference type="AlphaFoldDB" id="A0AAD3D1D6"/>
<evidence type="ECO:0000256" key="3">
    <source>
        <dbReference type="ARBA" id="ARBA00009759"/>
    </source>
</evidence>
<comment type="pathway">
    <text evidence="7">Polyol metabolism; myo-inositol biosynthesis; myo-inositol from D-glucose 6-phosphate: step 2/2.</text>
</comment>
<dbReference type="Pfam" id="PF00459">
    <property type="entry name" value="Inositol_P"/>
    <property type="match status" value="1"/>
</dbReference>
<feature type="compositionally biased region" description="Low complexity" evidence="8">
    <location>
        <begin position="1"/>
        <end position="15"/>
    </location>
</feature>
<dbReference type="InterPro" id="IPR000760">
    <property type="entry name" value="Inositol_monophosphatase-like"/>
</dbReference>
<evidence type="ECO:0000256" key="1">
    <source>
        <dbReference type="ARBA" id="ARBA00001033"/>
    </source>
</evidence>
<dbReference type="GO" id="GO:0008934">
    <property type="term" value="F:inositol monophosphate 1-phosphatase activity"/>
    <property type="evidence" value="ECO:0007669"/>
    <property type="project" value="InterPro"/>
</dbReference>
<dbReference type="GO" id="GO:0046854">
    <property type="term" value="P:phosphatidylinositol phosphate biosynthetic process"/>
    <property type="evidence" value="ECO:0007669"/>
    <property type="project" value="InterPro"/>
</dbReference>
<dbReference type="CDD" id="cd01639">
    <property type="entry name" value="IMPase"/>
    <property type="match status" value="1"/>
</dbReference>
<feature type="region of interest" description="Disordered" evidence="8">
    <location>
        <begin position="1"/>
        <end position="31"/>
    </location>
</feature>
<feature type="binding site" evidence="6">
    <location>
        <position position="145"/>
    </location>
    <ligand>
        <name>Mg(2+)</name>
        <dbReference type="ChEBI" id="CHEBI:18420"/>
        <label>1</label>
        <note>catalytic</note>
    </ligand>
</feature>
<dbReference type="EMBL" id="BLLK01000051">
    <property type="protein sequence ID" value="GFH55914.1"/>
    <property type="molecule type" value="Genomic_DNA"/>
</dbReference>
<feature type="binding site" evidence="6">
    <location>
        <position position="276"/>
    </location>
    <ligand>
        <name>Mg(2+)</name>
        <dbReference type="ChEBI" id="CHEBI:18420"/>
        <label>1</label>
        <note>catalytic</note>
    </ligand>
</feature>
<evidence type="ECO:0000256" key="5">
    <source>
        <dbReference type="ARBA" id="ARBA00022842"/>
    </source>
</evidence>
<dbReference type="SUPFAM" id="SSF56655">
    <property type="entry name" value="Carbohydrate phosphatase"/>
    <property type="match status" value="1"/>
</dbReference>
<feature type="binding site" evidence="6">
    <location>
        <position position="104"/>
    </location>
    <ligand>
        <name>Mg(2+)</name>
        <dbReference type="ChEBI" id="CHEBI:18420"/>
        <label>1</label>
        <note>catalytic</note>
    </ligand>
</feature>
<comment type="caution">
    <text evidence="9">The sequence shown here is derived from an EMBL/GenBank/DDBJ whole genome shotgun (WGS) entry which is preliminary data.</text>
</comment>
<feature type="binding site" evidence="6">
    <location>
        <position position="144"/>
    </location>
    <ligand>
        <name>Mg(2+)</name>
        <dbReference type="ChEBI" id="CHEBI:18420"/>
        <label>1</label>
        <note>catalytic</note>
    </ligand>
</feature>
<feature type="binding site" evidence="6">
    <location>
        <position position="142"/>
    </location>
    <ligand>
        <name>Mg(2+)</name>
        <dbReference type="ChEBI" id="CHEBI:18420"/>
        <label>1</label>
        <note>catalytic</note>
    </ligand>
</feature>
<reference evidence="9 10" key="1">
    <citation type="journal article" date="2021" name="Sci. Rep.">
        <title>The genome of the diatom Chaetoceros tenuissimus carries an ancient integrated fragment of an extant virus.</title>
        <authorList>
            <person name="Hongo Y."/>
            <person name="Kimura K."/>
            <person name="Takaki Y."/>
            <person name="Yoshida Y."/>
            <person name="Baba S."/>
            <person name="Kobayashi G."/>
            <person name="Nagasaki K."/>
            <person name="Hano T."/>
            <person name="Tomaru Y."/>
        </authorList>
    </citation>
    <scope>NUCLEOTIDE SEQUENCE [LARGE SCALE GENOMIC DNA]</scope>
    <source>
        <strain evidence="9 10">NIES-3715</strain>
    </source>
</reference>
<comment type="similarity">
    <text evidence="3 7">Belongs to the inositol monophosphatase superfamily.</text>
</comment>
<dbReference type="InterPro" id="IPR033942">
    <property type="entry name" value="IMPase"/>
</dbReference>